<keyword evidence="2" id="KW-1185">Reference proteome</keyword>
<dbReference type="AlphaFoldDB" id="A0A2U1Q5Y0"/>
<accession>A0A2U1Q5Y0</accession>
<evidence type="ECO:0000313" key="2">
    <source>
        <dbReference type="Proteomes" id="UP000245207"/>
    </source>
</evidence>
<dbReference type="EMBL" id="PKPP01000387">
    <property type="protein sequence ID" value="PWA93408.1"/>
    <property type="molecule type" value="Genomic_DNA"/>
</dbReference>
<evidence type="ECO:0000313" key="1">
    <source>
        <dbReference type="EMBL" id="PWA93408.1"/>
    </source>
</evidence>
<gene>
    <name evidence="1" type="ORF">CTI12_AA072140</name>
</gene>
<protein>
    <submittedName>
        <fullName evidence="1">Uncharacterized protein</fullName>
    </submittedName>
</protein>
<proteinExistence type="predicted"/>
<dbReference type="Proteomes" id="UP000245207">
    <property type="component" value="Unassembled WGS sequence"/>
</dbReference>
<name>A0A2U1Q5Y0_ARTAN</name>
<organism evidence="1 2">
    <name type="scientific">Artemisia annua</name>
    <name type="common">Sweet wormwood</name>
    <dbReference type="NCBI Taxonomy" id="35608"/>
    <lineage>
        <taxon>Eukaryota</taxon>
        <taxon>Viridiplantae</taxon>
        <taxon>Streptophyta</taxon>
        <taxon>Embryophyta</taxon>
        <taxon>Tracheophyta</taxon>
        <taxon>Spermatophyta</taxon>
        <taxon>Magnoliopsida</taxon>
        <taxon>eudicotyledons</taxon>
        <taxon>Gunneridae</taxon>
        <taxon>Pentapetalae</taxon>
        <taxon>asterids</taxon>
        <taxon>campanulids</taxon>
        <taxon>Asterales</taxon>
        <taxon>Asteraceae</taxon>
        <taxon>Asteroideae</taxon>
        <taxon>Anthemideae</taxon>
        <taxon>Artemisiinae</taxon>
        <taxon>Artemisia</taxon>
    </lineage>
</organism>
<reference evidence="1 2" key="1">
    <citation type="journal article" date="2018" name="Mol. Plant">
        <title>The genome of Artemisia annua provides insight into the evolution of Asteraceae family and artemisinin biosynthesis.</title>
        <authorList>
            <person name="Shen Q."/>
            <person name="Zhang L."/>
            <person name="Liao Z."/>
            <person name="Wang S."/>
            <person name="Yan T."/>
            <person name="Shi P."/>
            <person name="Liu M."/>
            <person name="Fu X."/>
            <person name="Pan Q."/>
            <person name="Wang Y."/>
            <person name="Lv Z."/>
            <person name="Lu X."/>
            <person name="Zhang F."/>
            <person name="Jiang W."/>
            <person name="Ma Y."/>
            <person name="Chen M."/>
            <person name="Hao X."/>
            <person name="Li L."/>
            <person name="Tang Y."/>
            <person name="Lv G."/>
            <person name="Zhou Y."/>
            <person name="Sun X."/>
            <person name="Brodelius P.E."/>
            <person name="Rose J.K.C."/>
            <person name="Tang K."/>
        </authorList>
    </citation>
    <scope>NUCLEOTIDE SEQUENCE [LARGE SCALE GENOMIC DNA]</scope>
    <source>
        <strain evidence="2">cv. Huhao1</strain>
        <tissue evidence="1">Leaf</tissue>
    </source>
</reference>
<comment type="caution">
    <text evidence="1">The sequence shown here is derived from an EMBL/GenBank/DDBJ whole genome shotgun (WGS) entry which is preliminary data.</text>
</comment>
<sequence>MAEKKSTFDAIHNAQMDQSRIKWAKMLALIEDVIDHTPEWSDEGSDEPLKFTELWLSRIHEMHKFNNLLNAMKKEVREEVDMLEYKIKVEKVCPIKAWEDFNQALDSTLVKLTVGAVNVPRVKDEVVAVAAVGDEVADVEEVEGNGRPLKRKRVYAADKNDLGKDGWFCVYFNVCVC</sequence>